<accession>W1PEQ6</accession>
<dbReference type="InterPro" id="IPR036640">
    <property type="entry name" value="ABC1_TM_sf"/>
</dbReference>
<feature type="transmembrane region" description="Helical" evidence="6">
    <location>
        <begin position="85"/>
        <end position="105"/>
    </location>
</feature>
<dbReference type="HOGENOM" id="CLU_1201266_0_0_1"/>
<proteinExistence type="predicted"/>
<feature type="transmembrane region" description="Helical" evidence="6">
    <location>
        <begin position="117"/>
        <end position="137"/>
    </location>
</feature>
<name>W1PEQ6_AMBTC</name>
<sequence>MCRLKTTQSLHVSILLQKWVLYSLCLSCIGRALIFKERHEDSISTHRTGIPCETLIGGSLECHLASLNTLVTFVGSYLISYFVEYLGGNITFPLEGYILVSIFFTAKLVETITTRQWFLGVDILGMNISAALTAMVYPKGLRLSSTARQSHTGGEIVNYSLRLLALAILYKNVGIASHSTLGATIVSILVTIPLAKVQEDYQDKLMSAKDGRMRKRFECLRNIRILKLQAW</sequence>
<evidence type="ECO:0000256" key="4">
    <source>
        <dbReference type="ARBA" id="ARBA00022989"/>
    </source>
</evidence>
<keyword evidence="4 6" id="KW-1133">Transmembrane helix</keyword>
<evidence type="ECO:0000313" key="8">
    <source>
        <dbReference type="Proteomes" id="UP000017836"/>
    </source>
</evidence>
<evidence type="ECO:0000256" key="3">
    <source>
        <dbReference type="ARBA" id="ARBA00022840"/>
    </source>
</evidence>
<feature type="transmembrane region" description="Helical" evidence="6">
    <location>
        <begin position="175"/>
        <end position="195"/>
    </location>
</feature>
<organism evidence="7 8">
    <name type="scientific">Amborella trichopoda</name>
    <dbReference type="NCBI Taxonomy" id="13333"/>
    <lineage>
        <taxon>Eukaryota</taxon>
        <taxon>Viridiplantae</taxon>
        <taxon>Streptophyta</taxon>
        <taxon>Embryophyta</taxon>
        <taxon>Tracheophyta</taxon>
        <taxon>Spermatophyta</taxon>
        <taxon>Magnoliopsida</taxon>
        <taxon>Amborellales</taxon>
        <taxon>Amborellaceae</taxon>
        <taxon>Amborella</taxon>
    </lineage>
</organism>
<dbReference type="Proteomes" id="UP000017836">
    <property type="component" value="Unassembled WGS sequence"/>
</dbReference>
<reference evidence="8" key="1">
    <citation type="journal article" date="2013" name="Science">
        <title>The Amborella genome and the evolution of flowering plants.</title>
        <authorList>
            <consortium name="Amborella Genome Project"/>
        </authorList>
    </citation>
    <scope>NUCLEOTIDE SEQUENCE [LARGE SCALE GENOMIC DNA]</scope>
</reference>
<dbReference type="Gramene" id="ERN06121">
    <property type="protein sequence ID" value="ERN06121"/>
    <property type="gene ID" value="AMTR_s00016p00070430"/>
</dbReference>
<keyword evidence="5 6" id="KW-0472">Membrane</keyword>
<dbReference type="EMBL" id="KI393908">
    <property type="protein sequence ID" value="ERN06121.1"/>
    <property type="molecule type" value="Genomic_DNA"/>
</dbReference>
<dbReference type="PANTHER" id="PTHR24223:SF189">
    <property type="entry name" value="ABC TRANSPORTER C FAMILY MEMBER 5"/>
    <property type="match status" value="1"/>
</dbReference>
<evidence type="ECO:0000256" key="6">
    <source>
        <dbReference type="SAM" id="Phobius"/>
    </source>
</evidence>
<evidence type="ECO:0000256" key="1">
    <source>
        <dbReference type="ARBA" id="ARBA00022692"/>
    </source>
</evidence>
<dbReference type="GO" id="GO:0005524">
    <property type="term" value="F:ATP binding"/>
    <property type="evidence" value="ECO:0007669"/>
    <property type="project" value="UniProtKB-KW"/>
</dbReference>
<keyword evidence="3" id="KW-0067">ATP-binding</keyword>
<protein>
    <submittedName>
        <fullName evidence="7">Uncharacterized protein</fullName>
    </submittedName>
</protein>
<dbReference type="AlphaFoldDB" id="W1PEQ6"/>
<evidence type="ECO:0000256" key="5">
    <source>
        <dbReference type="ARBA" id="ARBA00023136"/>
    </source>
</evidence>
<dbReference type="eggNOG" id="KOG0054">
    <property type="taxonomic scope" value="Eukaryota"/>
</dbReference>
<dbReference type="PANTHER" id="PTHR24223">
    <property type="entry name" value="ATP-BINDING CASSETTE SUB-FAMILY C"/>
    <property type="match status" value="1"/>
</dbReference>
<dbReference type="Gene3D" id="1.20.1560.10">
    <property type="entry name" value="ABC transporter type 1, transmembrane domain"/>
    <property type="match status" value="1"/>
</dbReference>
<keyword evidence="8" id="KW-1185">Reference proteome</keyword>
<gene>
    <name evidence="7" type="ORF">AMTR_s00016p00070430</name>
</gene>
<dbReference type="GO" id="GO:0016020">
    <property type="term" value="C:membrane"/>
    <property type="evidence" value="ECO:0007669"/>
    <property type="project" value="InterPro"/>
</dbReference>
<feature type="transmembrane region" description="Helical" evidence="6">
    <location>
        <begin position="14"/>
        <end position="34"/>
    </location>
</feature>
<keyword evidence="1 6" id="KW-0812">Transmembrane</keyword>
<keyword evidence="2" id="KW-0547">Nucleotide-binding</keyword>
<dbReference type="SUPFAM" id="SSF90123">
    <property type="entry name" value="ABC transporter transmembrane region"/>
    <property type="match status" value="1"/>
</dbReference>
<evidence type="ECO:0000256" key="2">
    <source>
        <dbReference type="ARBA" id="ARBA00022741"/>
    </source>
</evidence>
<dbReference type="InterPro" id="IPR050173">
    <property type="entry name" value="ABC_transporter_C-like"/>
</dbReference>
<evidence type="ECO:0000313" key="7">
    <source>
        <dbReference type="EMBL" id="ERN06121.1"/>
    </source>
</evidence>